<dbReference type="SMART" id="SM00089">
    <property type="entry name" value="PKD"/>
    <property type="match status" value="6"/>
</dbReference>
<feature type="domain" description="PKD" evidence="2">
    <location>
        <begin position="3832"/>
        <end position="3897"/>
    </location>
</feature>
<dbReference type="CDD" id="cd00146">
    <property type="entry name" value="PKD"/>
    <property type="match status" value="1"/>
</dbReference>
<dbReference type="PANTHER" id="PTHR32305:SF15">
    <property type="entry name" value="PROTEIN RHSA-RELATED"/>
    <property type="match status" value="1"/>
</dbReference>
<dbReference type="NCBIfam" id="TIGR01643">
    <property type="entry name" value="YD_repeat_2x"/>
    <property type="match status" value="10"/>
</dbReference>
<dbReference type="InterPro" id="IPR018392">
    <property type="entry name" value="LysM"/>
</dbReference>
<dbReference type="SMART" id="SM00257">
    <property type="entry name" value="LysM"/>
    <property type="match status" value="1"/>
</dbReference>
<comment type="caution">
    <text evidence="4">The sequence shown here is derived from an EMBL/GenBank/DDBJ whole genome shotgun (WGS) entry which is preliminary data.</text>
</comment>
<dbReference type="InterPro" id="IPR045351">
    <property type="entry name" value="DUF6531"/>
</dbReference>
<dbReference type="Gene3D" id="2.60.40.10">
    <property type="entry name" value="Immunoglobulins"/>
    <property type="match status" value="13"/>
</dbReference>
<dbReference type="InterPro" id="IPR013783">
    <property type="entry name" value="Ig-like_fold"/>
</dbReference>
<organism evidence="4 5">
    <name type="scientific">Microbulbifer salipaludis</name>
    <dbReference type="NCBI Taxonomy" id="187980"/>
    <lineage>
        <taxon>Bacteria</taxon>
        <taxon>Pseudomonadati</taxon>
        <taxon>Pseudomonadota</taxon>
        <taxon>Gammaproteobacteria</taxon>
        <taxon>Cellvibrionales</taxon>
        <taxon>Microbulbiferaceae</taxon>
        <taxon>Microbulbifer</taxon>
    </lineage>
</organism>
<gene>
    <name evidence="4" type="ORF">JF535_15075</name>
</gene>
<evidence type="ECO:0000259" key="2">
    <source>
        <dbReference type="PROSITE" id="PS50093"/>
    </source>
</evidence>
<dbReference type="Pfam" id="PF05345">
    <property type="entry name" value="He_PIG"/>
    <property type="match status" value="11"/>
</dbReference>
<dbReference type="Pfam" id="PF25023">
    <property type="entry name" value="TEN_YD-shell"/>
    <property type="match status" value="1"/>
</dbReference>
<sequence length="5846" mass="635948">MTAVITSNGLGFLNSSADILGALGQNGQASLGQAGLNSYVNAASGNLFVRQTDELLMGLGLDAGLVRTYNSQGSFTGGMGDQWRLSANRSLVISGDPINDLENVTIRRVAGDGSDITFTYDATSGEFVAKEGSGAHDVVRYDGTNNAWVFTADDGAVAETYNTSGQLTKVSDRAGNEISYQYNGNGQLEEILLQDGQKMVLHYNASNQLESLETQSNGDNLVQVYYSYDASGRLETVSIDLELGADNSIADGKAYTTTYSYDGSSNRIASITQSDGTTVSFGYELIDGKYAVKTVTDGQNKVTTYNYGLSDANGSYTEVVSPLGESTKMYFNSVTGYLDRLESPAVDGQRQVVRYAYDADGNLEHVIDNANNRIDYRYDANGNQTAVRDSIGNTVTRTYSPENQLLTETRYLVADPDGIDQPGAPSGAQTSRYVYNAQGLLAYAVGADGSVSAFDYDGFGQLSDTWVITRDLYDVSGLSDDQAPSLAQMDTWRTGLDLSQAQRTTLTYDFRGQLQSSSQWNALDVAGNGVGAAATSYFFYDQTGQLIKQVSAEAGLVDAAAAAVETDYATVYDYDGMSRVTSITNADGNQVTTTYNDGQSTIEVQNGLGLITSSVYDARGQLTSVTRSANGGTEDYGSSRFYYDDNGRLRTSVDAAGGRSYQFYNALGQVVYSVDAGGSVTEFIYNAQNQLEARIAYTNAVDTSSWFNEGGQQYFITTTEFEAGFKPVADVLDRTVSFTYLDNGQLQTETAGIGDNPVVTTYHYDGAGQLVRTEVSADGVGTSGKRENRFFYDSVGRQLGTVDAEGYLIQNRYDSAGRLVEQIRYANQLDIVDAFDEAKNFSALLSLVGSHAQDQSIRYYYNSKGQLIQEVSHQGHVTEYEYTLAGQQSKVTQYATVLSAGMLASLTDTSGVAPAADSAKDQWIGYSYDQAGRLQTTQNHAGLYVFNRYDSAGNLVQATSYQVDSNGNAVDTDGDGQTSDNIRNRYLRYDAAGQLTGELSAQQLVDIAGTLGVTLSSNGATELTKTQLDAAIDTHNQGVRHIYNSAGRLIESQDTQGNSTHYIYDERGQLVYLIVEDAQTQKARVTETRYNVFGDSRSSRSYAQQFDLSDGPTNSALNSALANAQGAVTSELESLVGGLADDGRDRVTSYLYNTRGQLATVLRQVIDSQSQPASLTTTNDYTTWGELKTVTTDIGAIDQAGSKTRVSEYTYDKRGLQISSVQDSGTLPANLNISISQQYDAFGRVTQATDARGNIRYYDYQDQGRTVVVTDPLTNATTSTYDAFGRVLTTTNALEQVTTYTYHFDAETGEQTTVVTMPGNITTENVTDSFGQTVRVTDAEGHETRFTYDLNGNLKTSEQTIEGRNVTAATNEYNAANQLVETVDAEGRKVSYSYDANSRVLTQVIDPDGLSIGTQYSYDGIGQTVSVVDAENRKITTNYDAQGNKAQVIVDPDGLALTTTYTYDANNNVTSVTNGNGDTSYYAYDALNRLRFVVDGNRNVTETEYDLAGNIFLSKRHEIVLPGSVTDLSESSIEGYLDSLGADASAQTNRFIYDDAGRQSYVVNSAGYATEFVYDGLGRTIATHAYSAVVDPQQDDASIISAIDIQTPTRSEYTFYNGRNEREFFVDAEGYVNQYSFDDNGRVTGVTRYDYQVDGASISDAASLATAVSGKANVATYTTYDEAGRERFYIDGDGYISETLYDDSGMVVERRQYELQFAGVPADAAAVQTYIATQSGYASQNIHSVYDSAGRVAFEVTADNAVTQFVYTNTGEVRQKLAYDVGDSISDFSFSALTSHVDGAESKSVTSLYDAAGRLQYSINNAGYVTAYEYDSAGNAVALHQYDTQLGEGFESFTAAQVLSAVSVGAARTSYSVYDAAGRVRFEINSAGYISEYEYDSFGNVARTLQYDYVYASNLSIADIDSTIQTGGWESSARIASKDYDLLNRVTSLTDAEGHTEYYGYDAFGNLTSFTNKLGSAANDPEYTWVYEYDKRGNRVREITPEESFSLSSGIANLELMQDSRLITEMSYDFRGQLISRTEGIYIDTKEGEWFNDPEPGVPDLWIPNPNYGQEADGLARTTSYQYDNRGNQIGITYPDVDGQTPQVNTLYDSFGNAVANQDVRGNYAYKVYDAENQLQYEIDAEGYITEYQYDGYGNQVGLTRYAKAWGGVDARGLSAISTAEVEGKLGESGYSDSVENRSLVREFDELNRLMRVTEESVSYFDTVTGTLQTSSPKTEYQYNAYGELTKSSVLISEHSNTWAHTYHYYNGLGQKVMTVDAERYVTEWQYNEFGQTEFVTEYARALGAGVDLEAGKPAAPPASNTSDSDIGRDRTRQFVYDKLGQVKEEWLLSYEHDKLETSSGYSLTKNQLFDQAVQQTQYDALGRVTETMDVSGNRVLTGYNKLGHTIWTKEDARNVLLNTNTEGAGAALNGTAGTMEQQDGVLLNSTQSRTPYVSYSYDLFGNVLKEHRYANFTDDNNNSNDASVADQITYNEYDNHGRLISTRNPNGSDTGYKYDLAGHVVETTQTYSDSKGTGSYTAKTNYVYDKLGQQITTQVDLSNSAQWNLDNVSVGDQFIEVKYNAFGEVIARGDNRTNFQESFTYDNAGRMTVGVDAKGADVNYAYDLHGELVREQSETAAEGLYTKLYYRDGLGRVGRTELGTISQSFSGENATLTPNLYQTYDRWGNVLQQTDAIGYITSYRYNQLDQVTWEQKPKALVVDEQGVEAGRNPETFFYYDLGGNRIAETDARGNTRYQQVDELGRLLKTIDALGAETHYAYDVFNREIARQNAVGYITTTEYDRLNNITELGDIRFDVTGDAYNQTLIKHSYNELNHQIQTQVAYTGSGATTTFATSYTDYDALGNAVRTESAEGVIKEYQFDARGRKIIDRNGLHSGGENHQLSWNYDYFGKLQSHNDLAGTDFTYEYYDNGLLKRKVRTSEKNETVIENNETVSKYGIVYTYYDNGALQSINDKDSNLYAEYEYDENGQRTYDYIRGTDARGILYEQATDTRYDEHGRLSRVRTRDIFQNLVTLDATYKYDEVGNRRSVQVASKYDYTYTPPVNHAPTVNVQVSDKTVREREEPRVYLGQNIFVDQDAGDSLTYEILVRGWHWDANAIYVPPKGGDPAYYEPGYLRDTGFSEPPSWLGLDITQDNKFYLDTTEIPIGASDSISYSTDYETGGEFEIFIRATDASGYTAVEKFILQVDPYANSAPTVGTTIPDIAVTEGDTISEDLPAGAFSDPEKHGITYSIEERYWVEGYEEVVIPGIPDGEGGWEEPPVTRWVEGNWDYRSGHPFLDINKSTGKITGTAAAVDVTTTFGIRVVATDKGTPPLSAYQAVNVVVNHINDAPVGDIPNQTLQESKSVFVHLDDHITDVNSDVLTFTATLNDGSALPSWIIWDDVNTLKLDPDYGHQGSYTVKVVANDGNGGTRTDTFTITVTEGPNRAPIVSVAIADQSVNERAPWSFQVPANTFTDPDGDSLTYQGYLRVWVEEQVIPPQGGDPETIIPAHWENRSLSESGWISFNTSTRTFTGTRDGLNGSNEVYQLVVEAKDPDGRKGYDYFSITVVDINEAPTVATLLANKSVQETKSGSYTFGASAFVDSNGDSLTYSAQLNNGNALPSWISFNESTRTFSWNPAYGNKGIYDIKVTANDGNGGTVSDVFRLTVTEGPNRAPIKNTAIPNKSINEGAAWNYQIPSSYFTDPDGHSLSFVAKKVVPGYWDPQGYWNSVDQVWEPVYVEEQEVALPGWLTFDASTRTFSGTRTGIVLNESFAIRVTVTDGGSPALSVTDEFTLTVIAANDAPTGDVPNQTVQESKSLSVNLNNHIIDVNQDSLTFSATMSDGSALPSWITWTNSSTLKINPNYGHEGSYTVKVTATDGRGGTKVDNFTVTVTEGPNRAPTVANAIANQSVNERSSWNFQVPSNTFTDPDGDSLTYTAYYRVWVAESQFYDGELGVWETIPAHWENRPLSESGWISFNSSTRTFTGTRDGLNGSNEVHQLVVEAKDPDGRKGYDYFSITVVDINEAPTVTSPLANKSVQETKSGSYTFSTSAFTDSNGDSLTFSAKLNNGSALPSWITFNAASRKFTWNPAYGNKGNYDIKVTANDGNGGTVSDVFRLTVTEGPNRAPIKNTAIPNKSINEGVAWSYQIPSSYFTDPDGHSLSFVAKKVIPGYWDPQGYWNSVDQVWEPVYVEEQEVALPSWLSFSSSTRTFTGTRTGITQNESFTIRVRVTDSGSPAYSVSDDFSLTVVAANDAPTGTLVDKTVQENKTLTYNLNNNISDANGDTLSYSATLSNGAALPSWITWSNSSTLRFAPAYGNKGTYDIKVTASDGRGGTRVDIFRLTVSQGVNRAPVVSNGISNKTTTEYVAWSYTVPTSTFSDPDGDTLTYTAYKRVWVPESQWYEPEIGEWFTTPAYWDYQALPSWLSFNTSTRNFSGTRTGISSNETWQLAVMAKDPSGKKVYEHFDLTVQPGNEAPIVANPIPNRSGTAGSAFSYTFPSNTFSDPNGDSLTYSAKLSNGSSLPSWLSFNAGTRKFSGTPTAGGTWDVRVTANDGNGKSVSDVFRITVTSNSAPILVTPIPNRYYSVQIGDPIYFSVKNNFSDPDGDTLSFSASGLPSGMSINSSTGAISGVGLGFWTVTVTASDGKGGSKSDVFTLNVERDFGGGGGINPLMAPMSMSMTIPSEPEDFIDPDEYWWNVDPTITRYESYWYTYDAENRMVIAEGDLIGGVGGEIGLGVNKGSLIKYDAVGNQVLRVEKIGSGNSYEVQRFNYNQIGQLISAQSVKGAVAGTIDWSVEATRNSKYADNSIWRTSTGYGYDLAGRNSRTTTYYGEGETRRFRVEVGDGDFNFVDKSVAGEKETETVTYFDKDGRTTLVENLGHTAQDWNGIDIGGEILNIPDVSILSKVTYGAGAYDAAGRLTGYSYVKVSKGEGDTDTLSSYTLTYSYNYLARDSYLTQTVTGAGSETNHKDGTNYSVYDDSGRLEYTTESYKTNQITEQQRRYFRYNGDGQIINKISGELDGGNFTTESDGSEERHYYYAQGQQIGSVDGSGRIHFEDQAGYKLAGQSGPAQASVYAVRAGDTLRSIAQQLYGSGSLWYLIADANGLADDATVLTDGQQLRIPAHTTSINDADTFKAYNAEEIIGDRTPAVPFVPPPPSADNGCGAIATIIMVVVAVVVTVYTAGAAATAFAGGTGAVGGASAATVGTAALSGGGAIVAGGTTVATLSAGAAIGGAMVGGFAGSVASQLVGKAMGVVDSFSLRTAIASGLSAGAGSAIGGALRASNMFGQAHQAVEGARQLNTAGNFMQGAATYISGVAAKAITGQETNFSWAAVAASSIGAGANSYLGGQNSILKGFDLGLGDFGQQFSNSFVGGAVNSTVQRAFGLGGKQDFKQIAADAFGNAVGNSIVANAIAKDDELGFRKRHEKQIAASLAELGNISAENAEILAQRIMADQIDPGSLDERMGIGRDLLSAMGADEAQVDLISERILAPALQENSEILAKLDALIEGDSGLSVTATTQFPEQEMEVVEVIGERLTPRASMDAARIEAAVQDNPSLLGELIRESAPLLSSLGDGIIEVSESLDSVWAKGALYALEFAMGPVKFAVSKAIEYSPVGQFIGENMDKAFNAATEFMADESGLDEGTVAKMAVGLVGTASLALGASYAIKNLPKLMDSFKGFLAKKDAWKNNNRLENDLNGIPNNRRKGFGVIPESVTTTSGVPIQPTPGKTTTILGNYVEDMDNIINQQLKYPKTIDFDAKPGGFNVLNVPDEMYKTPDQFWDEINKPFLDMAIKRGDEIPLATKPRTDILYRDDGTLTGYGREIEHLINNGYSYDSATGKMIRN</sequence>
<dbReference type="Gene3D" id="3.10.350.10">
    <property type="entry name" value="LysM domain"/>
    <property type="match status" value="1"/>
</dbReference>
<dbReference type="Gene3D" id="2.180.10.10">
    <property type="entry name" value="RHS repeat-associated core"/>
    <property type="match status" value="10"/>
</dbReference>
<dbReference type="InterPro" id="IPR056823">
    <property type="entry name" value="TEN-like_YD-shell"/>
</dbReference>
<evidence type="ECO:0000313" key="5">
    <source>
        <dbReference type="Proteomes" id="UP000664293"/>
    </source>
</evidence>
<dbReference type="PROSITE" id="PS51782">
    <property type="entry name" value="LYSM"/>
    <property type="match status" value="1"/>
</dbReference>
<dbReference type="InterPro" id="IPR050708">
    <property type="entry name" value="T6SS_VgrG/RHS"/>
</dbReference>
<accession>A0ABS3EA41</accession>
<dbReference type="PROSITE" id="PS50093">
    <property type="entry name" value="PKD"/>
    <property type="match status" value="1"/>
</dbReference>
<dbReference type="Pfam" id="PF05593">
    <property type="entry name" value="RHS_repeat"/>
    <property type="match status" value="8"/>
</dbReference>
<evidence type="ECO:0000313" key="4">
    <source>
        <dbReference type="EMBL" id="MBN8432173.1"/>
    </source>
</evidence>
<dbReference type="InterPro" id="IPR006530">
    <property type="entry name" value="YD"/>
</dbReference>
<dbReference type="RefSeq" id="WP_207003489.1">
    <property type="nucleotide sequence ID" value="NZ_JAEKJR010000002.1"/>
</dbReference>
<dbReference type="InterPro" id="IPR000601">
    <property type="entry name" value="PKD_dom"/>
</dbReference>
<dbReference type="SUPFAM" id="SSF50969">
    <property type="entry name" value="YVTN repeat-like/Quinoprotein amine dehydrogenase"/>
    <property type="match status" value="1"/>
</dbReference>
<dbReference type="SMART" id="SM00736">
    <property type="entry name" value="CADG"/>
    <property type="match status" value="13"/>
</dbReference>
<proteinExistence type="predicted"/>
<protein>
    <submittedName>
        <fullName evidence="4">Ig domain-containing protein</fullName>
    </submittedName>
</protein>
<dbReference type="InterPro" id="IPR022409">
    <property type="entry name" value="PKD/Chitinase_dom"/>
</dbReference>
<dbReference type="CDD" id="cd00118">
    <property type="entry name" value="LysM"/>
    <property type="match status" value="1"/>
</dbReference>
<name>A0ABS3EA41_9GAMM</name>
<dbReference type="Pfam" id="PF01476">
    <property type="entry name" value="LysM"/>
    <property type="match status" value="1"/>
</dbReference>
<dbReference type="SUPFAM" id="SSF49313">
    <property type="entry name" value="Cadherin-like"/>
    <property type="match status" value="12"/>
</dbReference>
<keyword evidence="5" id="KW-1185">Reference proteome</keyword>
<dbReference type="InterPro" id="IPR015919">
    <property type="entry name" value="Cadherin-like_sf"/>
</dbReference>
<dbReference type="EMBL" id="JAEKJR010000002">
    <property type="protein sequence ID" value="MBN8432173.1"/>
    <property type="molecule type" value="Genomic_DNA"/>
</dbReference>
<dbReference type="PANTHER" id="PTHR32305">
    <property type="match status" value="1"/>
</dbReference>
<dbReference type="InterPro" id="IPR036779">
    <property type="entry name" value="LysM_dom_sf"/>
</dbReference>
<dbReference type="InterPro" id="IPR006644">
    <property type="entry name" value="Cadg"/>
</dbReference>
<reference evidence="4 5" key="1">
    <citation type="submission" date="2020-12" db="EMBL/GenBank/DDBJ databases">
        <title>Oil enriched cultivation method for isolating marine PHA-producing bacteria.</title>
        <authorList>
            <person name="Zheng W."/>
            <person name="Yu S."/>
            <person name="Huang Y."/>
        </authorList>
    </citation>
    <scope>NUCLEOTIDE SEQUENCE [LARGE SCALE GENOMIC DNA]</scope>
    <source>
        <strain evidence="4 5">SN0-2</strain>
    </source>
</reference>
<feature type="domain" description="LysM" evidence="3">
    <location>
        <begin position="5074"/>
        <end position="5122"/>
    </location>
</feature>
<dbReference type="CDD" id="cd11304">
    <property type="entry name" value="Cadherin_repeat"/>
    <property type="match status" value="1"/>
</dbReference>
<evidence type="ECO:0000259" key="3">
    <source>
        <dbReference type="PROSITE" id="PS51782"/>
    </source>
</evidence>
<dbReference type="Proteomes" id="UP000664293">
    <property type="component" value="Unassembled WGS sequence"/>
</dbReference>
<dbReference type="Pfam" id="PF20148">
    <property type="entry name" value="DUF6531"/>
    <property type="match status" value="1"/>
</dbReference>
<dbReference type="InterPro" id="IPR031325">
    <property type="entry name" value="RHS_repeat"/>
</dbReference>
<dbReference type="InterPro" id="IPR011044">
    <property type="entry name" value="Quino_amine_DH_bsu"/>
</dbReference>
<keyword evidence="1" id="KW-0677">Repeat</keyword>
<evidence type="ECO:0000256" key="1">
    <source>
        <dbReference type="ARBA" id="ARBA00022737"/>
    </source>
</evidence>